<dbReference type="GO" id="GO:0007156">
    <property type="term" value="P:homophilic cell adhesion via plasma membrane adhesion molecules"/>
    <property type="evidence" value="ECO:0007669"/>
    <property type="project" value="InterPro"/>
</dbReference>
<dbReference type="GO" id="GO:0005886">
    <property type="term" value="C:plasma membrane"/>
    <property type="evidence" value="ECO:0007669"/>
    <property type="project" value="UniProtKB-SubCell"/>
</dbReference>
<keyword evidence="3" id="KW-1003">Cell membrane</keyword>
<dbReference type="SMART" id="SM00112">
    <property type="entry name" value="CA"/>
    <property type="match status" value="11"/>
</dbReference>
<feature type="region of interest" description="Disordered" evidence="14">
    <location>
        <begin position="1583"/>
        <end position="1628"/>
    </location>
</feature>
<evidence type="ECO:0000256" key="12">
    <source>
        <dbReference type="ARBA" id="ARBA00074462"/>
    </source>
</evidence>
<dbReference type="OMA" id="DRECINS"/>
<dbReference type="InterPro" id="IPR015919">
    <property type="entry name" value="Cadherin-like_sf"/>
</dbReference>
<evidence type="ECO:0000256" key="6">
    <source>
        <dbReference type="ARBA" id="ARBA00022737"/>
    </source>
</evidence>
<accession>A0A3B4D8T4</accession>
<keyword evidence="9 15" id="KW-1133">Transmembrane helix</keyword>
<evidence type="ECO:0000256" key="11">
    <source>
        <dbReference type="ARBA" id="ARBA00023180"/>
    </source>
</evidence>
<keyword evidence="4 15" id="KW-0812">Transmembrane</keyword>
<feature type="domain" description="Cadherin" evidence="16">
    <location>
        <begin position="1259"/>
        <end position="1375"/>
    </location>
</feature>
<dbReference type="InterPro" id="IPR002126">
    <property type="entry name" value="Cadherin-like_dom"/>
</dbReference>
<evidence type="ECO:0000256" key="9">
    <source>
        <dbReference type="ARBA" id="ARBA00022989"/>
    </source>
</evidence>
<keyword evidence="18" id="KW-1185">Reference proteome</keyword>
<feature type="compositionally biased region" description="Basic residues" evidence="14">
    <location>
        <begin position="1618"/>
        <end position="1628"/>
    </location>
</feature>
<evidence type="ECO:0000256" key="1">
    <source>
        <dbReference type="ARBA" id="ARBA00003436"/>
    </source>
</evidence>
<dbReference type="Pfam" id="PF08266">
    <property type="entry name" value="Cadherin_2"/>
    <property type="match status" value="1"/>
</dbReference>
<dbReference type="GO" id="GO:0009653">
    <property type="term" value="P:anatomical structure morphogenesis"/>
    <property type="evidence" value="ECO:0007669"/>
    <property type="project" value="UniProtKB-ARBA"/>
</dbReference>
<evidence type="ECO:0000256" key="13">
    <source>
        <dbReference type="PROSITE-ProRule" id="PRU00043"/>
    </source>
</evidence>
<feature type="domain" description="Cadherin" evidence="16">
    <location>
        <begin position="38"/>
        <end position="142"/>
    </location>
</feature>
<evidence type="ECO:0000256" key="15">
    <source>
        <dbReference type="SAM" id="Phobius"/>
    </source>
</evidence>
<proteinExistence type="predicted"/>
<dbReference type="FunFam" id="2.60.40.60:FF:000002">
    <property type="entry name" value="Protocadherin alpha 2"/>
    <property type="match status" value="2"/>
</dbReference>
<evidence type="ECO:0000256" key="5">
    <source>
        <dbReference type="ARBA" id="ARBA00022729"/>
    </source>
</evidence>
<reference evidence="17" key="3">
    <citation type="submission" date="2025-09" db="UniProtKB">
        <authorList>
            <consortium name="Ensembl"/>
        </authorList>
    </citation>
    <scope>IDENTIFICATION</scope>
</reference>
<feature type="domain" description="Cadherin" evidence="16">
    <location>
        <begin position="586"/>
        <end position="683"/>
    </location>
</feature>
<keyword evidence="8" id="KW-0130">Cell adhesion</keyword>
<dbReference type="FunFam" id="2.60.40.60:FF:000004">
    <property type="entry name" value="Protocadherin 1 gamma 2"/>
    <property type="match status" value="2"/>
</dbReference>
<dbReference type="PANTHER" id="PTHR24028">
    <property type="entry name" value="CADHERIN-87A"/>
    <property type="match status" value="1"/>
</dbReference>
<feature type="region of interest" description="Disordered" evidence="14">
    <location>
        <begin position="1487"/>
        <end position="1527"/>
    </location>
</feature>
<dbReference type="InterPro" id="IPR013164">
    <property type="entry name" value="Cadherin_N"/>
</dbReference>
<dbReference type="Pfam" id="PF15974">
    <property type="entry name" value="Cadherin_tail"/>
    <property type="match status" value="1"/>
</dbReference>
<feature type="domain" description="Cadherin" evidence="16">
    <location>
        <begin position="930"/>
        <end position="1037"/>
    </location>
</feature>
<keyword evidence="10 15" id="KW-0472">Membrane</keyword>
<comment type="function">
    <text evidence="1">Potential calcium-dependent cell-adhesion protein. May be involved in the establishment and maintenance of specific neuronal connections in the brain.</text>
</comment>
<dbReference type="PROSITE" id="PS50268">
    <property type="entry name" value="CADHERIN_2"/>
    <property type="match status" value="11"/>
</dbReference>
<dbReference type="InterPro" id="IPR050174">
    <property type="entry name" value="Protocadherin/Cadherin-CA"/>
</dbReference>
<evidence type="ECO:0000313" key="17">
    <source>
        <dbReference type="Ensembl" id="ENSPNAP00000019915.2"/>
    </source>
</evidence>
<feature type="domain" description="Cadherin" evidence="16">
    <location>
        <begin position="252"/>
        <end position="356"/>
    </location>
</feature>
<dbReference type="InterPro" id="IPR020894">
    <property type="entry name" value="Cadherin_CS"/>
</dbReference>
<dbReference type="InterPro" id="IPR032455">
    <property type="entry name" value="Cadherin_C"/>
</dbReference>
<feature type="domain" description="Cadherin" evidence="16">
    <location>
        <begin position="143"/>
        <end position="251"/>
    </location>
</feature>
<dbReference type="CDD" id="cd11304">
    <property type="entry name" value="Cadherin_repeat"/>
    <property type="match status" value="11"/>
</dbReference>
<feature type="transmembrane region" description="Helical" evidence="15">
    <location>
        <begin position="1383"/>
        <end position="1407"/>
    </location>
</feature>
<dbReference type="FunFam" id="2.60.40.60:FF:000018">
    <property type="entry name" value="Protocadherin gamma c3"/>
    <property type="match status" value="1"/>
</dbReference>
<reference evidence="17 18" key="1">
    <citation type="submission" date="2020-10" db="EMBL/GenBank/DDBJ databases">
        <title>Pygocentrus nattereri (red-bellied piranha) genome, fPygNat1, primary haplotype.</title>
        <authorList>
            <person name="Myers G."/>
            <person name="Meyer A."/>
            <person name="Karagic N."/>
            <person name="Pippel M."/>
            <person name="Winkler S."/>
            <person name="Tracey A."/>
            <person name="Wood J."/>
            <person name="Formenti G."/>
            <person name="Howe K."/>
            <person name="Fedrigo O."/>
            <person name="Jarvis E.D."/>
        </authorList>
    </citation>
    <scope>NUCLEOTIDE SEQUENCE [LARGE SCALE GENOMIC DNA]</scope>
</reference>
<evidence type="ECO:0000256" key="10">
    <source>
        <dbReference type="ARBA" id="ARBA00023136"/>
    </source>
</evidence>
<dbReference type="FunFam" id="2.60.40.60:FF:000007">
    <property type="entry name" value="Protocadherin alpha 2"/>
    <property type="match status" value="1"/>
</dbReference>
<evidence type="ECO:0000256" key="3">
    <source>
        <dbReference type="ARBA" id="ARBA00022475"/>
    </source>
</evidence>
<dbReference type="PRINTS" id="PR00205">
    <property type="entry name" value="CADHERIN"/>
</dbReference>
<evidence type="ECO:0000256" key="14">
    <source>
        <dbReference type="SAM" id="MobiDB-lite"/>
    </source>
</evidence>
<dbReference type="Ensembl" id="ENSPNAT00000030078.2">
    <property type="protein sequence ID" value="ENSPNAP00000019915.2"/>
    <property type="gene ID" value="ENSPNAG00000034675.1"/>
</dbReference>
<evidence type="ECO:0000313" key="18">
    <source>
        <dbReference type="Proteomes" id="UP001501920"/>
    </source>
</evidence>
<dbReference type="FunFam" id="2.60.40.60:FF:000006">
    <property type="entry name" value="Protocadherin alpha 2"/>
    <property type="match status" value="1"/>
</dbReference>
<dbReference type="GO" id="GO:0005509">
    <property type="term" value="F:calcium ion binding"/>
    <property type="evidence" value="ECO:0007669"/>
    <property type="project" value="UniProtKB-UniRule"/>
</dbReference>
<evidence type="ECO:0000259" key="16">
    <source>
        <dbReference type="PROSITE" id="PS50268"/>
    </source>
</evidence>
<comment type="subcellular location">
    <subcellularLocation>
        <location evidence="2">Cell membrane</location>
        <topology evidence="2">Single-pass type I membrane protein</topology>
    </subcellularLocation>
</comment>
<feature type="domain" description="Cadherin" evidence="16">
    <location>
        <begin position="1143"/>
        <end position="1252"/>
    </location>
</feature>
<dbReference type="FunFam" id="2.60.40.60:FF:000001">
    <property type="entry name" value="Protocadherin alpha 2"/>
    <property type="match status" value="2"/>
</dbReference>
<feature type="compositionally biased region" description="Polar residues" evidence="14">
    <location>
        <begin position="1487"/>
        <end position="1505"/>
    </location>
</feature>
<dbReference type="Gene3D" id="2.60.40.60">
    <property type="entry name" value="Cadherins"/>
    <property type="match status" value="11"/>
</dbReference>
<evidence type="ECO:0000256" key="2">
    <source>
        <dbReference type="ARBA" id="ARBA00004251"/>
    </source>
</evidence>
<dbReference type="InterPro" id="IPR031904">
    <property type="entry name" value="Cadherin_CBD"/>
</dbReference>
<dbReference type="FunFam" id="2.60.40.60:FF:000129">
    <property type="entry name" value="protocadherin alpha-C2 isoform X1"/>
    <property type="match status" value="1"/>
</dbReference>
<feature type="compositionally biased region" description="Low complexity" evidence="14">
    <location>
        <begin position="1602"/>
        <end position="1617"/>
    </location>
</feature>
<evidence type="ECO:0000256" key="4">
    <source>
        <dbReference type="ARBA" id="ARBA00022692"/>
    </source>
</evidence>
<dbReference type="PROSITE" id="PS00232">
    <property type="entry name" value="CADHERIN_1"/>
    <property type="match status" value="6"/>
</dbReference>
<protein>
    <recommendedName>
        <fullName evidence="12">Protocadherin gamma-C3</fullName>
    </recommendedName>
</protein>
<keyword evidence="11" id="KW-0325">Glycoprotein</keyword>
<evidence type="ECO:0000256" key="7">
    <source>
        <dbReference type="ARBA" id="ARBA00022837"/>
    </source>
</evidence>
<dbReference type="FunFam" id="2.60.40.60:FF:000185">
    <property type="entry name" value="Protocadherin 2 alpha c"/>
    <property type="match status" value="1"/>
</dbReference>
<feature type="domain" description="Cadherin" evidence="16">
    <location>
        <begin position="462"/>
        <end position="571"/>
    </location>
</feature>
<organism evidence="17 18">
    <name type="scientific">Pygocentrus nattereri</name>
    <name type="common">Red-bellied piranha</name>
    <dbReference type="NCBI Taxonomy" id="42514"/>
    <lineage>
        <taxon>Eukaryota</taxon>
        <taxon>Metazoa</taxon>
        <taxon>Chordata</taxon>
        <taxon>Craniata</taxon>
        <taxon>Vertebrata</taxon>
        <taxon>Euteleostomi</taxon>
        <taxon>Actinopterygii</taxon>
        <taxon>Neopterygii</taxon>
        <taxon>Teleostei</taxon>
        <taxon>Ostariophysi</taxon>
        <taxon>Characiformes</taxon>
        <taxon>Characoidei</taxon>
        <taxon>Pygocentrus</taxon>
    </lineage>
</organism>
<sequence>MDVLCSHIARNTGSISGVVRRLMRFLVLLVFVLTVARGQVRYSIPEEMNKGSVVGNIVQDLGLDVKRLKSGRARIFTEDSREYIGLNVDKGTLVVRERIDREELCAQVTPCSLHFQIILENPMELHRIDVEILDINDHAPVFDRKDISIEIKESMVSGSLFSLESAHDPDVGQNTLQRYTLNPTDHFTLKELSRNDGTKYVEMELKTSLDREQQEEHKLILTAFDGGSPQKSGTVRITVIVIDANDNPPVFSQPVYRVSLPENVPKNSKAVTVRATDKDKGSNGEVTYSFSQSTGKAIEFFTIDPNTGDIRINDILDYEKSKQYELNVKAMDKDGLTDTSKVLVEITDVNDNAPVISVISFSNPIPEDSAPETVIAMLNIKDIDSGKNGQVKCSVNSDLPFRIKSSSSNFYSLVTDQFLDREKVSEYNITIRATDEGSPSFSTNKTLQLKISDVNDNAPVFQRQSYTAYVTENNTPGVSIFAVTASDKDSGNNARISYFLEDVLVNGVSASTYISVHAESGEILAVRSFDYEQTKEFIIRVKAQDGGNPPLSSNVSVKIIIQDQNDNAPQVLYPVQTGGSVVAEMVPRSADVGYLVSKVVAVDVDSGQNAWLSYKLQKATDRALFEVGAQNGEIRTVRQVTDKDAVKQKLTVVVEDNGQPSRSATVNINVAVADSFPEVLSEFTDFTHDKDYNDNLTFYLVLALAVVSFLFIVSIIAILSVKCYRWRRERMFYKSGANLPVIPYYPPLYADVGGMGTLKQAFNYEMCGTADSRKSDMKYVRPGNQSIISLDASGTQTLLHLEVHRVVVEISDVNDNAPQFPAHNSSLEISEAAAPGTRFRLESARDPDVGVNSLRTYHLAPNDCFGLRVETKSDGGKFPELVLEKALDREAQASFRLLLTAVDGGQPEKSGTTLLLIKILDVNDNAPVFDEPVKKVSLLENSPVGTVVAKLNATDADSGMNGEVAFLFSKYTPDIILNLFSVDSKSGEIRVIGEVDYEQTNVYDITVQARDGGTPAMEGSCNVKVEITDVNDNTPEVALTSLTSPISEDAETSTVIALISARDLDSGKNGQVTLKVSPGLPFKLKSAFGEHYTLVTDGHLDRETVPEYTVVVTATDAGSPPLSSQKTFVVSLSDVNDNAPAFSQPSYSVDIAENNAPGTLIVAISASDPDLGDNARLTYSILPTSVRGSPVSSYVYINPENGNIFTMRSLDYEQMNAFKIEVQVHDAGTPSHRSNVTVHVFVIDQNDNPPIVLYPAQSDDSGLQLTVPRSAPIGHLVNKIVGYDPDSGHNAWLSYSIIPGGDGAFFLIGEHTGELRTAQKLADDEQGGRESLSYSFMVVVQDNGKPPKSSTVSVTVDVEEKSTDAATDSNKSPSRKVNGMTDVTLYLIISLGCVTLVFLVTAVVVLVRCLRHRDDLTCYLHLQLNTDGPIRYMEVVGGPQEPHTRTYRPCYSTLSSRSDFVFVKTPMLSHNNTLNMTLTRKHLMNSANEQKPPNTDWRFTQNQRPGPSGAAATPEVAVGTGPWPNPPTEAEQLQALMAAANEVSEATNTLGPGTMGLSTRYSPQFTLQHVPDYRQNVYIPGSTATLTANPQQPQQALPPPQASGAQPEPPKAAQTPASKKKSTKKEKK</sequence>
<keyword evidence="6" id="KW-0677">Repeat</keyword>
<dbReference type="SUPFAM" id="SSF49313">
    <property type="entry name" value="Cadherin-like"/>
    <property type="match status" value="11"/>
</dbReference>
<dbReference type="Proteomes" id="UP001501920">
    <property type="component" value="Chromosome 11"/>
</dbReference>
<keyword evidence="7 13" id="KW-0106">Calcium</keyword>
<evidence type="ECO:0000256" key="8">
    <source>
        <dbReference type="ARBA" id="ARBA00022889"/>
    </source>
</evidence>
<reference evidence="17" key="2">
    <citation type="submission" date="2025-08" db="UniProtKB">
        <authorList>
            <consortium name="Ensembl"/>
        </authorList>
    </citation>
    <scope>IDENTIFICATION</scope>
</reference>
<dbReference type="Pfam" id="PF16492">
    <property type="entry name" value="Cadherin_C_2"/>
    <property type="match status" value="2"/>
</dbReference>
<dbReference type="Pfam" id="PF00028">
    <property type="entry name" value="Cadherin"/>
    <property type="match status" value="10"/>
</dbReference>
<dbReference type="GeneTree" id="ENSGT00940000164468"/>
<feature type="domain" description="Cadherin" evidence="16">
    <location>
        <begin position="357"/>
        <end position="461"/>
    </location>
</feature>
<feature type="domain" description="Cadherin" evidence="16">
    <location>
        <begin position="1038"/>
        <end position="1142"/>
    </location>
</feature>
<keyword evidence="5" id="KW-0732">Signal</keyword>
<dbReference type="PANTHER" id="PTHR24028:SF296">
    <property type="entry name" value="PROTOCADHERIN 1 GAMMA 11 PRECURSOR-RELATED"/>
    <property type="match status" value="1"/>
</dbReference>
<name>A0A3B4D8T4_PYGNA</name>
<feature type="transmembrane region" description="Helical" evidence="15">
    <location>
        <begin position="696"/>
        <end position="721"/>
    </location>
</feature>
<feature type="domain" description="Cadherin" evidence="16">
    <location>
        <begin position="821"/>
        <end position="929"/>
    </location>
</feature>